<evidence type="ECO:0000256" key="6">
    <source>
        <dbReference type="HAMAP-Rule" id="MF_02064"/>
    </source>
</evidence>
<dbReference type="NCBIfam" id="TIGR02937">
    <property type="entry name" value="sigma70-ECF"/>
    <property type="match status" value="1"/>
</dbReference>
<keyword evidence="6" id="KW-0346">Stress response</keyword>
<comment type="caution">
    <text evidence="8">The sequence shown here is derived from an EMBL/GenBank/DDBJ whole genome shotgun (WGS) entry which is preliminary data.</text>
</comment>
<dbReference type="HAMAP" id="MF_02064">
    <property type="entry name" value="Sigma70_SigI"/>
    <property type="match status" value="1"/>
</dbReference>
<reference evidence="8 9" key="1">
    <citation type="submission" date="2019-10" db="EMBL/GenBank/DDBJ databases">
        <title>Alkaliphilus serpentinus sp. nov. and Alkaliphilus pronyensis sp. nov., two novel anaerobic alkaliphilic species isolated from the serpentinized-hosted hydrothermal field of the Prony Bay (New Caledonia).</title>
        <authorList>
            <person name="Postec A."/>
        </authorList>
    </citation>
    <scope>NUCLEOTIDE SEQUENCE [LARGE SCALE GENOMIC DNA]</scope>
    <source>
        <strain evidence="8 9">LacT</strain>
    </source>
</reference>
<dbReference type="Pfam" id="PF04542">
    <property type="entry name" value="Sigma70_r2"/>
    <property type="match status" value="1"/>
</dbReference>
<evidence type="ECO:0000256" key="1">
    <source>
        <dbReference type="ARBA" id="ARBA00022490"/>
    </source>
</evidence>
<feature type="short sequence motif" description="Polymerase core binding" evidence="6">
    <location>
        <begin position="63"/>
        <end position="76"/>
    </location>
</feature>
<keyword evidence="2 6" id="KW-0805">Transcription regulation</keyword>
<dbReference type="NCBIfam" id="TIGR02895">
    <property type="entry name" value="spore_sigI"/>
    <property type="match status" value="1"/>
</dbReference>
<organism evidence="8 9">
    <name type="scientific">Alkaliphilus serpentinus</name>
    <dbReference type="NCBI Taxonomy" id="1482731"/>
    <lineage>
        <taxon>Bacteria</taxon>
        <taxon>Bacillati</taxon>
        <taxon>Bacillota</taxon>
        <taxon>Clostridia</taxon>
        <taxon>Peptostreptococcales</taxon>
        <taxon>Natronincolaceae</taxon>
        <taxon>Alkaliphilus</taxon>
    </lineage>
</organism>
<dbReference type="SUPFAM" id="SSF88946">
    <property type="entry name" value="Sigma2 domain of RNA polymerase sigma factors"/>
    <property type="match status" value="1"/>
</dbReference>
<comment type="similarity">
    <text evidence="6">Belongs to the sigma-70 factor family. SigI subfamily.</text>
</comment>
<keyword evidence="4 6" id="KW-0238">DNA-binding</keyword>
<dbReference type="EMBL" id="WBZB01000012">
    <property type="protein sequence ID" value="KAB3531813.1"/>
    <property type="molecule type" value="Genomic_DNA"/>
</dbReference>
<dbReference type="InterPro" id="IPR014244">
    <property type="entry name" value="RNA_pol_sigma-I"/>
</dbReference>
<dbReference type="GO" id="GO:0016987">
    <property type="term" value="F:sigma factor activity"/>
    <property type="evidence" value="ECO:0007669"/>
    <property type="project" value="UniProtKB-UniRule"/>
</dbReference>
<dbReference type="Proteomes" id="UP000465601">
    <property type="component" value="Unassembled WGS sequence"/>
</dbReference>
<evidence type="ECO:0000256" key="5">
    <source>
        <dbReference type="ARBA" id="ARBA00023163"/>
    </source>
</evidence>
<comment type="subcellular location">
    <subcellularLocation>
        <location evidence="6">Cytoplasm</location>
    </subcellularLocation>
</comment>
<comment type="subunit">
    <text evidence="6">Interacts with RsgI.</text>
</comment>
<proteinExistence type="inferred from homology"/>
<sequence length="251" mass="28869">MIGGVKVTKLFNLLKGKKGLEERVKQIQEGDVKERNSLIKEYIPFIQKNTSNQVGKFIDKEDDAYSIGLMAFNEALDKYNEGRGSFLAFASMVIKSRVVDYQRKQSRLSKEVYLSQFDKNEEDTVSDNLLAVDGFEATIETKLDMMKLISEMKVYEVSLEDLIKESPKHIDTRIKAVEIARYIYDNPAAKDTFLKDQQLPVKEIMDALHISKKTIQRSRKFIIAMVLILNSNLDTLKQYIIGIERRGQNET</sequence>
<name>A0A833HQG0_9FIRM</name>
<dbReference type="OrthoDB" id="3190733at2"/>
<gene>
    <name evidence="6 8" type="primary">sigI</name>
    <name evidence="8" type="ORF">F8153_03590</name>
</gene>
<evidence type="ECO:0000259" key="7">
    <source>
        <dbReference type="Pfam" id="PF04542"/>
    </source>
</evidence>
<dbReference type="PIRSF" id="PIRSF038953">
    <property type="entry name" value="SigI"/>
    <property type="match status" value="1"/>
</dbReference>
<protein>
    <recommendedName>
        <fullName evidence="6">RNA polymerase sigma factor SigI</fullName>
    </recommendedName>
</protein>
<comment type="activity regulation">
    <text evidence="6">Negatively regulated by the anti-sigma-I factor RsgI.</text>
</comment>
<evidence type="ECO:0000256" key="3">
    <source>
        <dbReference type="ARBA" id="ARBA00023082"/>
    </source>
</evidence>
<accession>A0A833HQG0</accession>
<dbReference type="InterPro" id="IPR007627">
    <property type="entry name" value="RNA_pol_sigma70_r2"/>
</dbReference>
<feature type="domain" description="RNA polymerase sigma-70 region 2" evidence="7">
    <location>
        <begin position="62"/>
        <end position="107"/>
    </location>
</feature>
<dbReference type="GO" id="GO:0006352">
    <property type="term" value="P:DNA-templated transcription initiation"/>
    <property type="evidence" value="ECO:0007669"/>
    <property type="project" value="UniProtKB-UniRule"/>
</dbReference>
<evidence type="ECO:0000256" key="4">
    <source>
        <dbReference type="ARBA" id="ARBA00023125"/>
    </source>
</evidence>
<dbReference type="GO" id="GO:0005737">
    <property type="term" value="C:cytoplasm"/>
    <property type="evidence" value="ECO:0007669"/>
    <property type="project" value="UniProtKB-SubCell"/>
</dbReference>
<evidence type="ECO:0000313" key="9">
    <source>
        <dbReference type="Proteomes" id="UP000465601"/>
    </source>
</evidence>
<dbReference type="Gene3D" id="1.10.1740.10">
    <property type="match status" value="1"/>
</dbReference>
<evidence type="ECO:0000313" key="8">
    <source>
        <dbReference type="EMBL" id="KAB3531813.1"/>
    </source>
</evidence>
<dbReference type="InterPro" id="IPR013325">
    <property type="entry name" value="RNA_pol_sigma_r2"/>
</dbReference>
<comment type="function">
    <text evidence="6">Sigma factors are initiation factors that promote the attachment of RNA polymerase to specific initiation sites and are then released.</text>
</comment>
<feature type="DNA-binding region" description="H-T-H motif" evidence="6">
    <location>
        <begin position="201"/>
        <end position="220"/>
    </location>
</feature>
<keyword evidence="5 6" id="KW-0804">Transcription</keyword>
<dbReference type="AlphaFoldDB" id="A0A833HQG0"/>
<keyword evidence="9" id="KW-1185">Reference proteome</keyword>
<keyword evidence="3 6" id="KW-0731">Sigma factor</keyword>
<keyword evidence="1 6" id="KW-0963">Cytoplasm</keyword>
<dbReference type="InterPro" id="IPR014284">
    <property type="entry name" value="RNA_pol_sigma-70_dom"/>
</dbReference>
<evidence type="ECO:0000256" key="2">
    <source>
        <dbReference type="ARBA" id="ARBA00023015"/>
    </source>
</evidence>
<dbReference type="GO" id="GO:0003677">
    <property type="term" value="F:DNA binding"/>
    <property type="evidence" value="ECO:0007669"/>
    <property type="project" value="UniProtKB-UniRule"/>
</dbReference>